<evidence type="ECO:0000313" key="2">
    <source>
        <dbReference type="Proteomes" id="UP000518892"/>
    </source>
</evidence>
<dbReference type="InterPro" id="IPR018723">
    <property type="entry name" value="DUF2254_membrane"/>
</dbReference>
<evidence type="ECO:0000313" key="1">
    <source>
        <dbReference type="EMBL" id="MBB3231177.1"/>
    </source>
</evidence>
<protein>
    <submittedName>
        <fullName evidence="1">Putative membrane protein</fullName>
    </submittedName>
</protein>
<sequence>MHLNFRFGDYVVQGLLILHIEAATAPSDDWCQSARATLSYLEGESVAEHYVHGLTQLMEMAVKALSPGIHDPGTARLCVHRLTDLLGLLGHRLRWQPSNTLLDEEGQRRVTRPLEGFDDLRHRLFTPILHYGADDQSTGLGLLKAVKSLSLFAGDAEREALLAFAERVVETLARGADHPLGREFIDARLTTGEHRLDLPPACQ</sequence>
<comment type="caution">
    <text evidence="1">The sequence shown here is derived from an EMBL/GenBank/DDBJ whole genome shotgun (WGS) entry which is preliminary data.</text>
</comment>
<gene>
    <name evidence="1" type="ORF">FHR97_002029</name>
</gene>
<proteinExistence type="predicted"/>
<dbReference type="Proteomes" id="UP000518892">
    <property type="component" value="Unassembled WGS sequence"/>
</dbReference>
<organism evidence="1 2">
    <name type="scientific">Halomonas stenophila</name>
    <dbReference type="NCBI Taxonomy" id="795312"/>
    <lineage>
        <taxon>Bacteria</taxon>
        <taxon>Pseudomonadati</taxon>
        <taxon>Pseudomonadota</taxon>
        <taxon>Gammaproteobacteria</taxon>
        <taxon>Oceanospirillales</taxon>
        <taxon>Halomonadaceae</taxon>
        <taxon>Halomonas</taxon>
    </lineage>
</organism>
<name>A0A7W5HL56_9GAMM</name>
<dbReference type="EMBL" id="JACHXR010000004">
    <property type="protein sequence ID" value="MBB3231177.1"/>
    <property type="molecule type" value="Genomic_DNA"/>
</dbReference>
<dbReference type="AlphaFoldDB" id="A0A7W5HL56"/>
<dbReference type="Pfam" id="PF10011">
    <property type="entry name" value="DUF2254"/>
    <property type="match status" value="1"/>
</dbReference>
<reference evidence="1 2" key="1">
    <citation type="submission" date="2020-08" db="EMBL/GenBank/DDBJ databases">
        <title>Genomic Encyclopedia of Type Strains, Phase III (KMG-III): the genomes of soil and plant-associated and newly described type strains.</title>
        <authorList>
            <person name="Whitman W."/>
        </authorList>
    </citation>
    <scope>NUCLEOTIDE SEQUENCE [LARGE SCALE GENOMIC DNA]</scope>
    <source>
        <strain evidence="1 2">CECT 7744</strain>
    </source>
</reference>
<keyword evidence="2" id="KW-1185">Reference proteome</keyword>
<accession>A0A7W5HL56</accession>